<feature type="transmembrane region" description="Helical" evidence="7">
    <location>
        <begin position="248"/>
        <end position="265"/>
    </location>
</feature>
<feature type="transmembrane region" description="Helical" evidence="7">
    <location>
        <begin position="277"/>
        <end position="299"/>
    </location>
</feature>
<evidence type="ECO:0000256" key="3">
    <source>
        <dbReference type="ARBA" id="ARBA00022519"/>
    </source>
</evidence>
<evidence type="ECO:0000313" key="10">
    <source>
        <dbReference type="Proteomes" id="UP000184109"/>
    </source>
</evidence>
<dbReference type="Proteomes" id="UP000184109">
    <property type="component" value="Unassembled WGS sequence"/>
</dbReference>
<evidence type="ECO:0000259" key="8">
    <source>
        <dbReference type="Pfam" id="PF06808"/>
    </source>
</evidence>
<keyword evidence="3" id="KW-0997">Cell inner membrane</keyword>
<feature type="transmembrane region" description="Helical" evidence="7">
    <location>
        <begin position="364"/>
        <end position="390"/>
    </location>
</feature>
<feature type="transmembrane region" description="Helical" evidence="7">
    <location>
        <begin position="341"/>
        <end position="358"/>
    </location>
</feature>
<evidence type="ECO:0000256" key="4">
    <source>
        <dbReference type="ARBA" id="ARBA00022692"/>
    </source>
</evidence>
<reference evidence="10" key="1">
    <citation type="submission" date="2016-11" db="EMBL/GenBank/DDBJ databases">
        <authorList>
            <person name="Varghese N."/>
            <person name="Submissions S."/>
        </authorList>
    </citation>
    <scope>NUCLEOTIDE SEQUENCE [LARGE SCALE GENOMIC DNA]</scope>
    <source>
        <strain evidence="10">DSM 100572</strain>
    </source>
</reference>
<evidence type="ECO:0000256" key="6">
    <source>
        <dbReference type="ARBA" id="ARBA00023136"/>
    </source>
</evidence>
<evidence type="ECO:0000256" key="1">
    <source>
        <dbReference type="ARBA" id="ARBA00004429"/>
    </source>
</evidence>
<dbReference type="InterPro" id="IPR010656">
    <property type="entry name" value="DctM"/>
</dbReference>
<keyword evidence="5 7" id="KW-1133">Transmembrane helix</keyword>
<organism evidence="9 10">
    <name type="scientific">Wenyingzhuangia marina</name>
    <dbReference type="NCBI Taxonomy" id="1195760"/>
    <lineage>
        <taxon>Bacteria</taxon>
        <taxon>Pseudomonadati</taxon>
        <taxon>Bacteroidota</taxon>
        <taxon>Flavobacteriia</taxon>
        <taxon>Flavobacteriales</taxon>
        <taxon>Flavobacteriaceae</taxon>
        <taxon>Wenyingzhuangia</taxon>
    </lineage>
</organism>
<dbReference type="PANTHER" id="PTHR33362:SF2">
    <property type="entry name" value="TRAP TRANSPORTER LARGE PERMEASE PROTEIN"/>
    <property type="match status" value="1"/>
</dbReference>
<gene>
    <name evidence="9" type="ORF">SAMN05444281_2046</name>
</gene>
<dbReference type="EMBL" id="FQXQ01000004">
    <property type="protein sequence ID" value="SHH80076.1"/>
    <property type="molecule type" value="Genomic_DNA"/>
</dbReference>
<keyword evidence="10" id="KW-1185">Reference proteome</keyword>
<keyword evidence="2" id="KW-1003">Cell membrane</keyword>
<protein>
    <submittedName>
        <fullName evidence="9">TRAP transporter, DctM subunit</fullName>
    </submittedName>
</protein>
<feature type="domain" description="TRAP C4-dicarboxylate transport system permease DctM subunit" evidence="8">
    <location>
        <begin position="11"/>
        <end position="421"/>
    </location>
</feature>
<comment type="subcellular location">
    <subcellularLocation>
        <location evidence="1">Cell inner membrane</location>
        <topology evidence="1">Multi-pass membrane protein</topology>
    </subcellularLocation>
</comment>
<dbReference type="GO" id="GO:0005886">
    <property type="term" value="C:plasma membrane"/>
    <property type="evidence" value="ECO:0007669"/>
    <property type="project" value="UniProtKB-SubCell"/>
</dbReference>
<keyword evidence="6 7" id="KW-0472">Membrane</keyword>
<dbReference type="PANTHER" id="PTHR33362">
    <property type="entry name" value="SIALIC ACID TRAP TRANSPORTER PERMEASE PROTEIN SIAT-RELATED"/>
    <property type="match status" value="1"/>
</dbReference>
<dbReference type="AlphaFoldDB" id="A0A1M5VXW0"/>
<accession>A0A1M5VXW0</accession>
<dbReference type="STRING" id="1195760.SAMN05444281_2046"/>
<sequence length="434" mass="45957">MMEFLPELVLVVSFLILLTIGTPVAWSIAISSVLTMLVSIPVIPALTTVSQRMGTGLDSFSLLAIPFFVLSGQLMNKGGIAHRLIAFAKTLVGSLPGGLALINVIGAMLMGAIAGSAMASASAMGSILGPEMEKEGYSKEFGAAVNITSSTTGLIIPPSNVLIVYSLASGGVSIAALFLAGYIPGILTGLLLMIVASLWAKKKKYKLGERSSLKQVFKTFIDAVPSLLLLIIVIGGIVVGIFTATEASAIAVLYTFLLGIVYKEINFKNLPEILLDSSCTTAIVMLLIGASMSMSWVMSFENIPQDISNVLLGISDNKIVILIIINLLLLFVGVFMDMTPAVLIFTPIFLPVVTSLGMDPIHFGMIMVLNLSIGLCTPPVGSVLFVGIGVANTTIDKVIKPLLPLFLAMIVSLFLVTYFPDLSLWLPRVFGLLN</sequence>
<feature type="transmembrane region" description="Helical" evidence="7">
    <location>
        <begin position="174"/>
        <end position="199"/>
    </location>
</feature>
<evidence type="ECO:0000256" key="7">
    <source>
        <dbReference type="SAM" id="Phobius"/>
    </source>
</evidence>
<dbReference type="GO" id="GO:0022857">
    <property type="term" value="F:transmembrane transporter activity"/>
    <property type="evidence" value="ECO:0007669"/>
    <property type="project" value="TreeGrafter"/>
</dbReference>
<name>A0A1M5VXW0_9FLAO</name>
<feature type="transmembrane region" description="Helical" evidence="7">
    <location>
        <begin position="220"/>
        <end position="242"/>
    </location>
</feature>
<dbReference type="InterPro" id="IPR004681">
    <property type="entry name" value="TRAP_DctM"/>
</dbReference>
<evidence type="ECO:0000313" key="9">
    <source>
        <dbReference type="EMBL" id="SHH80076.1"/>
    </source>
</evidence>
<evidence type="ECO:0000256" key="2">
    <source>
        <dbReference type="ARBA" id="ARBA00022475"/>
    </source>
</evidence>
<dbReference type="PIRSF" id="PIRSF006066">
    <property type="entry name" value="HI0050"/>
    <property type="match status" value="1"/>
</dbReference>
<dbReference type="Pfam" id="PF06808">
    <property type="entry name" value="DctM"/>
    <property type="match status" value="1"/>
</dbReference>
<dbReference type="NCBIfam" id="TIGR00786">
    <property type="entry name" value="dctM"/>
    <property type="match status" value="1"/>
</dbReference>
<evidence type="ECO:0000256" key="5">
    <source>
        <dbReference type="ARBA" id="ARBA00022989"/>
    </source>
</evidence>
<feature type="transmembrane region" description="Helical" evidence="7">
    <location>
        <begin position="319"/>
        <end position="336"/>
    </location>
</feature>
<feature type="transmembrane region" description="Helical" evidence="7">
    <location>
        <begin position="51"/>
        <end position="72"/>
    </location>
</feature>
<feature type="transmembrane region" description="Helical" evidence="7">
    <location>
        <begin position="402"/>
        <end position="420"/>
    </location>
</feature>
<keyword evidence="4 7" id="KW-0812">Transmembrane</keyword>
<proteinExistence type="predicted"/>